<keyword evidence="1" id="KW-0479">Metal-binding</keyword>
<keyword evidence="1" id="KW-0862">Zinc</keyword>
<comment type="caution">
    <text evidence="3">The sequence shown here is derived from an EMBL/GenBank/DDBJ whole genome shotgun (WGS) entry which is preliminary data.</text>
</comment>
<evidence type="ECO:0000256" key="1">
    <source>
        <dbReference type="PROSITE-ProRule" id="PRU00042"/>
    </source>
</evidence>
<evidence type="ECO:0000259" key="2">
    <source>
        <dbReference type="PROSITE" id="PS50157"/>
    </source>
</evidence>
<dbReference type="PROSITE" id="PS00028">
    <property type="entry name" value="ZINC_FINGER_C2H2_1"/>
    <property type="match status" value="1"/>
</dbReference>
<keyword evidence="1" id="KW-0863">Zinc-finger</keyword>
<dbReference type="RefSeq" id="XP_021878339.1">
    <property type="nucleotide sequence ID" value="XM_022029049.1"/>
</dbReference>
<dbReference type="OrthoDB" id="2403708at2759"/>
<dbReference type="GO" id="GO:0008270">
    <property type="term" value="F:zinc ion binding"/>
    <property type="evidence" value="ECO:0007669"/>
    <property type="project" value="UniProtKB-KW"/>
</dbReference>
<name>A0A1Y2GFQ7_9FUNG</name>
<dbReference type="InParanoid" id="A0A1Y2GFQ7"/>
<dbReference type="InterPro" id="IPR013087">
    <property type="entry name" value="Znf_C2H2_type"/>
</dbReference>
<keyword evidence="4" id="KW-1185">Reference proteome</keyword>
<dbReference type="Gene3D" id="3.30.160.60">
    <property type="entry name" value="Classic Zinc Finger"/>
    <property type="match status" value="1"/>
</dbReference>
<protein>
    <recommendedName>
        <fullName evidence="2">C2H2-type domain-containing protein</fullName>
    </recommendedName>
</protein>
<dbReference type="EMBL" id="MCFF01000038">
    <property type="protein sequence ID" value="ORZ08256.1"/>
    <property type="molecule type" value="Genomic_DNA"/>
</dbReference>
<evidence type="ECO:0000313" key="4">
    <source>
        <dbReference type="Proteomes" id="UP000193648"/>
    </source>
</evidence>
<organism evidence="3 4">
    <name type="scientific">Lobosporangium transversale</name>
    <dbReference type="NCBI Taxonomy" id="64571"/>
    <lineage>
        <taxon>Eukaryota</taxon>
        <taxon>Fungi</taxon>
        <taxon>Fungi incertae sedis</taxon>
        <taxon>Mucoromycota</taxon>
        <taxon>Mortierellomycotina</taxon>
        <taxon>Mortierellomycetes</taxon>
        <taxon>Mortierellales</taxon>
        <taxon>Mortierellaceae</taxon>
        <taxon>Lobosporangium</taxon>
    </lineage>
</organism>
<feature type="domain" description="C2H2-type" evidence="2">
    <location>
        <begin position="18"/>
        <end position="46"/>
    </location>
</feature>
<evidence type="ECO:0000313" key="3">
    <source>
        <dbReference type="EMBL" id="ORZ08256.1"/>
    </source>
</evidence>
<gene>
    <name evidence="3" type="ORF">BCR41DRAFT_399319</name>
</gene>
<dbReference type="PROSITE" id="PS50157">
    <property type="entry name" value="ZINC_FINGER_C2H2_2"/>
    <property type="match status" value="1"/>
</dbReference>
<dbReference type="GeneID" id="33570892"/>
<reference evidence="3 4" key="1">
    <citation type="submission" date="2016-07" db="EMBL/GenBank/DDBJ databases">
        <title>Pervasive Adenine N6-methylation of Active Genes in Fungi.</title>
        <authorList>
            <consortium name="DOE Joint Genome Institute"/>
            <person name="Mondo S.J."/>
            <person name="Dannebaum R.O."/>
            <person name="Kuo R.C."/>
            <person name="Labutti K."/>
            <person name="Haridas S."/>
            <person name="Kuo A."/>
            <person name="Salamov A."/>
            <person name="Ahrendt S.R."/>
            <person name="Lipzen A."/>
            <person name="Sullivan W."/>
            <person name="Andreopoulos W.B."/>
            <person name="Clum A."/>
            <person name="Lindquist E."/>
            <person name="Daum C."/>
            <person name="Ramamoorthy G.K."/>
            <person name="Gryganskyi A."/>
            <person name="Culley D."/>
            <person name="Magnuson J.K."/>
            <person name="James T.Y."/>
            <person name="O'Malley M.A."/>
            <person name="Stajich J.E."/>
            <person name="Spatafora J.W."/>
            <person name="Visel A."/>
            <person name="Grigoriev I.V."/>
        </authorList>
    </citation>
    <scope>NUCLEOTIDE SEQUENCE [LARGE SCALE GENOMIC DNA]</scope>
    <source>
        <strain evidence="3 4">NRRL 3116</strain>
    </source>
</reference>
<dbReference type="Proteomes" id="UP000193648">
    <property type="component" value="Unassembled WGS sequence"/>
</dbReference>
<dbReference type="AlphaFoldDB" id="A0A1Y2GFQ7"/>
<proteinExistence type="predicted"/>
<accession>A0A1Y2GFQ7</accession>
<sequence length="401" mass="45309">MPKQSHDDGTPSELEKSYHCTNCPKKFSSAKSLGNHSRDYHPSKVRVRVIAEDGRINLQDVKSIDDIDEHSEEDMKSAEILHRVRVELDQSTLNRILTNCMLEALPSFTITHKSGAMTTALLTHAAAKRASTGPIIKLERNKKPKAQATSKLEDINSKLESSRYGKLIDCSSYQLLEPSFFVQNYKQAKEDIARNLAGALVYSGSQIILILKVEIYGRDPEEDPHSFNFVKPTLDVKSVATIEHDNCKKLVIGTLFWSTLVTSSIEVMTGTINVGAHSKSTETALRSIILGHKDWKLNPLAERQLRSKFHRKETFHFSASTFFPFSYWDCVPITIFNLKRHFSRKSSMTGTKAAAALFKKIFESKKKIIKKKWLEELLHDDKINGAEKIQDIIAAIVRLIP</sequence>